<dbReference type="Gene3D" id="3.20.20.70">
    <property type="entry name" value="Aldolase class I"/>
    <property type="match status" value="1"/>
</dbReference>
<evidence type="ECO:0000256" key="5">
    <source>
        <dbReference type="ARBA" id="ARBA00023014"/>
    </source>
</evidence>
<comment type="caution">
    <text evidence="7">The sequence shown here is derived from an EMBL/GenBank/DDBJ whole genome shotgun (WGS) entry which is preliminary data.</text>
</comment>
<dbReference type="SFLD" id="SFLDS00029">
    <property type="entry name" value="Radical_SAM"/>
    <property type="match status" value="1"/>
</dbReference>
<evidence type="ECO:0000256" key="3">
    <source>
        <dbReference type="ARBA" id="ARBA00022723"/>
    </source>
</evidence>
<proteinExistence type="predicted"/>
<dbReference type="SFLD" id="SFLDG01097">
    <property type="entry name" value="Uncharacterised_Radical_SAM_Su"/>
    <property type="match status" value="1"/>
</dbReference>
<dbReference type="InterPro" id="IPR058240">
    <property type="entry name" value="rSAM_sf"/>
</dbReference>
<dbReference type="RefSeq" id="WP_166274232.1">
    <property type="nucleotide sequence ID" value="NZ_JAAFGS010000003.1"/>
</dbReference>
<dbReference type="Pfam" id="PF08756">
    <property type="entry name" value="YfkB"/>
    <property type="match status" value="1"/>
</dbReference>
<reference evidence="7 8" key="1">
    <citation type="submission" date="2020-01" db="EMBL/GenBank/DDBJ databases">
        <title>Polyphasic characterisation and genomic insights into a novel alkali tolerant bacterium VR-M41.</title>
        <authorList>
            <person name="Vemuluri V.R."/>
        </authorList>
    </citation>
    <scope>NUCLEOTIDE SEQUENCE [LARGE SCALE GENOMIC DNA]</scope>
    <source>
        <strain evidence="7 8">VR-M41</strain>
    </source>
</reference>
<organism evidence="7 8">
    <name type="scientific">Saccharibacillus alkalitolerans</name>
    <dbReference type="NCBI Taxonomy" id="2705290"/>
    <lineage>
        <taxon>Bacteria</taxon>
        <taxon>Bacillati</taxon>
        <taxon>Bacillota</taxon>
        <taxon>Bacilli</taxon>
        <taxon>Bacillales</taxon>
        <taxon>Paenibacillaceae</taxon>
        <taxon>Saccharibacillus</taxon>
    </lineage>
</organism>
<dbReference type="PANTHER" id="PTHR42836:SF2">
    <property type="entry name" value="PROTEIN YFKA-RELATED"/>
    <property type="match status" value="1"/>
</dbReference>
<keyword evidence="4" id="KW-0408">Iron</keyword>
<dbReference type="InterPro" id="IPR014866">
    <property type="entry name" value="YfkB"/>
</dbReference>
<dbReference type="InterPro" id="IPR031004">
    <property type="entry name" value="rSAM_YfkAB"/>
</dbReference>
<dbReference type="EMBL" id="JAAFGS010000003">
    <property type="protein sequence ID" value="NGZ75826.1"/>
    <property type="molecule type" value="Genomic_DNA"/>
</dbReference>
<keyword evidence="8" id="KW-1185">Reference proteome</keyword>
<dbReference type="SUPFAM" id="SSF102114">
    <property type="entry name" value="Radical SAM enzymes"/>
    <property type="match status" value="1"/>
</dbReference>
<dbReference type="PROSITE" id="PS51918">
    <property type="entry name" value="RADICAL_SAM"/>
    <property type="match status" value="1"/>
</dbReference>
<accession>A0ABX0F4D7</accession>
<gene>
    <name evidence="7" type="primary">yfkAB</name>
    <name evidence="7" type="ORF">GYN08_10880</name>
</gene>
<dbReference type="Pfam" id="PF04055">
    <property type="entry name" value="Radical_SAM"/>
    <property type="match status" value="1"/>
</dbReference>
<evidence type="ECO:0000313" key="8">
    <source>
        <dbReference type="Proteomes" id="UP000800303"/>
    </source>
</evidence>
<dbReference type="CDD" id="cd01335">
    <property type="entry name" value="Radical_SAM"/>
    <property type="match status" value="1"/>
</dbReference>
<sequence>MTVINNGGTGLRDLSPSYDPWDPIRSLRKHGRHRLTSVEMTVTNLCNMRCEHCAVGDTLVLNEPDMIPLDLMLRRLDEVEHLETISITGGEPSFRRQTVDNVIVPLLRYARERGVRSQINSNLTLDLERYEKLLPYLDVMHISFNYTGPEHFHQTGFANSGHPVPFAAAEKMYNRMIDNAKSLSRSGMLISAETMINFRTHKHLPQMHETILEMGCRRHEVHPMYPSAFAANLPVLSLDEMRLAIHDLLDHRDEKVWMLFGTLPFFACGSSDEERELLRRLYSAKNVTVRNDPDGRNRVNVNMFTGDVFVTDFAAIPAFGNVHENKLDAIFEEWTTNHPLNRTVNCHCDAAGCCGPNLLVADMYYKGVDFKSRRAVLDEASGGFSHSSQSR</sequence>
<dbReference type="InterPro" id="IPR013785">
    <property type="entry name" value="Aldolase_TIM"/>
</dbReference>
<feature type="domain" description="Radical SAM core" evidence="6">
    <location>
        <begin position="30"/>
        <end position="259"/>
    </location>
</feature>
<evidence type="ECO:0000259" key="6">
    <source>
        <dbReference type="PROSITE" id="PS51918"/>
    </source>
</evidence>
<protein>
    <submittedName>
        <fullName evidence="7">Radical SAM/CxCxxxxC motif protein YfkAB</fullName>
    </submittedName>
</protein>
<keyword evidence="2" id="KW-0949">S-adenosyl-L-methionine</keyword>
<keyword evidence="5" id="KW-0411">Iron-sulfur</keyword>
<evidence type="ECO:0000256" key="1">
    <source>
        <dbReference type="ARBA" id="ARBA00022485"/>
    </source>
</evidence>
<dbReference type="InterPro" id="IPR007197">
    <property type="entry name" value="rSAM"/>
</dbReference>
<keyword evidence="1" id="KW-0004">4Fe-4S</keyword>
<name>A0ABX0F4D7_9BACL</name>
<dbReference type="PANTHER" id="PTHR42836">
    <property type="entry name" value="7-CARBOXY-7-DEAZAGUANINE SYNTHASE"/>
    <property type="match status" value="1"/>
</dbReference>
<evidence type="ECO:0000313" key="7">
    <source>
        <dbReference type="EMBL" id="NGZ75826.1"/>
    </source>
</evidence>
<dbReference type="Proteomes" id="UP000800303">
    <property type="component" value="Unassembled WGS sequence"/>
</dbReference>
<dbReference type="SFLD" id="SFLDG01067">
    <property type="entry name" value="SPASM/twitch_domain_containing"/>
    <property type="match status" value="1"/>
</dbReference>
<evidence type="ECO:0000256" key="4">
    <source>
        <dbReference type="ARBA" id="ARBA00023004"/>
    </source>
</evidence>
<evidence type="ECO:0000256" key="2">
    <source>
        <dbReference type="ARBA" id="ARBA00022691"/>
    </source>
</evidence>
<dbReference type="NCBIfam" id="TIGR04478">
    <property type="entry name" value="rSAM_YfkAB"/>
    <property type="match status" value="1"/>
</dbReference>
<keyword evidence="3" id="KW-0479">Metal-binding</keyword>